<keyword evidence="3" id="KW-0813">Transport</keyword>
<keyword evidence="10" id="KW-1185">Reference proteome</keyword>
<dbReference type="InterPro" id="IPR045861">
    <property type="entry name" value="CorA_cytoplasmic_dom"/>
</dbReference>
<keyword evidence="5 8" id="KW-0812">Transmembrane</keyword>
<comment type="caution">
    <text evidence="9">The sequence shown here is derived from an EMBL/GenBank/DDBJ whole genome shotgun (WGS) entry which is preliminary data.</text>
</comment>
<dbReference type="InterPro" id="IPR002523">
    <property type="entry name" value="MgTranspt_CorA/ZnTranspt_ZntB"/>
</dbReference>
<evidence type="ECO:0008006" key="11">
    <source>
        <dbReference type="Google" id="ProtNLM"/>
    </source>
</evidence>
<dbReference type="Pfam" id="PF01544">
    <property type="entry name" value="CorA"/>
    <property type="match status" value="1"/>
</dbReference>
<keyword evidence="6 8" id="KW-1133">Transmembrane helix</keyword>
<evidence type="ECO:0000256" key="3">
    <source>
        <dbReference type="ARBA" id="ARBA00022448"/>
    </source>
</evidence>
<sequence length="296" mass="35238">MYFLLEKKDGCGYIHPYTWEEEKEDLIDPEAIHSCLVEKKGHDLVVQMQVPLQEEKKVEGKKQTVPLLGQGHAFSKFAFVVWEDGICFADFDGYLQGIMDRLRKENGKKTPEAMLYRLFQILVENDIHVLDVIYKQLATLEEEIPKDNARFFLQKMYTMKHSIYQLFRYYQQLTELADDLMEWEGGFLDPGEMECFSRFITRTKRLADDMEIMREYAMEIWEIYQSQISIRQNDIMKILTIVTTIFLPLSLLAGWYGMNFEYMPELHWRYGYVGVLVAAVLIVIFSMILFRRKRYW</sequence>
<dbReference type="CDD" id="cd12826">
    <property type="entry name" value="EcCorA_ZntB-like_u1"/>
    <property type="match status" value="1"/>
</dbReference>
<dbReference type="PANTHER" id="PTHR46494:SF1">
    <property type="entry name" value="CORA FAMILY METAL ION TRANSPORTER (EUROFUNG)"/>
    <property type="match status" value="1"/>
</dbReference>
<evidence type="ECO:0000256" key="2">
    <source>
        <dbReference type="ARBA" id="ARBA00009765"/>
    </source>
</evidence>
<dbReference type="PANTHER" id="PTHR46494">
    <property type="entry name" value="CORA FAMILY METAL ION TRANSPORTER (EUROFUNG)"/>
    <property type="match status" value="1"/>
</dbReference>
<dbReference type="SUPFAM" id="SSF143865">
    <property type="entry name" value="CorA soluble domain-like"/>
    <property type="match status" value="1"/>
</dbReference>
<feature type="transmembrane region" description="Helical" evidence="8">
    <location>
        <begin position="270"/>
        <end position="290"/>
    </location>
</feature>
<reference evidence="9 10" key="1">
    <citation type="submission" date="2020-08" db="EMBL/GenBank/DDBJ databases">
        <title>Genome public.</title>
        <authorList>
            <person name="Liu C."/>
            <person name="Sun Q."/>
        </authorList>
    </citation>
    <scope>NUCLEOTIDE SEQUENCE [LARGE SCALE GENOMIC DNA]</scope>
    <source>
        <strain evidence="9 10">NSJ-9</strain>
    </source>
</reference>
<evidence type="ECO:0000256" key="7">
    <source>
        <dbReference type="ARBA" id="ARBA00023136"/>
    </source>
</evidence>
<feature type="transmembrane region" description="Helical" evidence="8">
    <location>
        <begin position="238"/>
        <end position="258"/>
    </location>
</feature>
<dbReference type="EMBL" id="JACOPG010000002">
    <property type="protein sequence ID" value="MBC5685801.1"/>
    <property type="molecule type" value="Genomic_DNA"/>
</dbReference>
<evidence type="ECO:0000256" key="5">
    <source>
        <dbReference type="ARBA" id="ARBA00022692"/>
    </source>
</evidence>
<dbReference type="Proteomes" id="UP000643810">
    <property type="component" value="Unassembled WGS sequence"/>
</dbReference>
<dbReference type="SUPFAM" id="SSF144083">
    <property type="entry name" value="Magnesium transport protein CorA, transmembrane region"/>
    <property type="match status" value="1"/>
</dbReference>
<accession>A0ABR7GG93</accession>
<dbReference type="Gene3D" id="1.20.58.340">
    <property type="entry name" value="Magnesium transport protein CorA, transmembrane region"/>
    <property type="match status" value="2"/>
</dbReference>
<evidence type="ECO:0000313" key="9">
    <source>
        <dbReference type="EMBL" id="MBC5685801.1"/>
    </source>
</evidence>
<gene>
    <name evidence="9" type="ORF">H8R94_04155</name>
</gene>
<evidence type="ECO:0000256" key="1">
    <source>
        <dbReference type="ARBA" id="ARBA00004651"/>
    </source>
</evidence>
<protein>
    <recommendedName>
        <fullName evidence="11">Cobalt transporter</fullName>
    </recommendedName>
</protein>
<dbReference type="RefSeq" id="WP_178010889.1">
    <property type="nucleotide sequence ID" value="NZ_JACOPG010000002.1"/>
</dbReference>
<keyword evidence="7 8" id="KW-0472">Membrane</keyword>
<comment type="subcellular location">
    <subcellularLocation>
        <location evidence="1">Cell membrane</location>
        <topology evidence="1">Multi-pass membrane protein</topology>
    </subcellularLocation>
</comment>
<name>A0ABR7GG93_9FIRM</name>
<dbReference type="InterPro" id="IPR045863">
    <property type="entry name" value="CorA_TM1_TM2"/>
</dbReference>
<keyword evidence="4" id="KW-1003">Cell membrane</keyword>
<proteinExistence type="inferred from homology"/>
<comment type="similarity">
    <text evidence="2">Belongs to the CorA metal ion transporter (MIT) (TC 1.A.35) family.</text>
</comment>
<evidence type="ECO:0000256" key="6">
    <source>
        <dbReference type="ARBA" id="ARBA00022989"/>
    </source>
</evidence>
<evidence type="ECO:0000256" key="4">
    <source>
        <dbReference type="ARBA" id="ARBA00022475"/>
    </source>
</evidence>
<evidence type="ECO:0000313" key="10">
    <source>
        <dbReference type="Proteomes" id="UP000643810"/>
    </source>
</evidence>
<evidence type="ECO:0000256" key="8">
    <source>
        <dbReference type="SAM" id="Phobius"/>
    </source>
</evidence>
<organism evidence="9 10">
    <name type="scientific">Roseburia lenta</name>
    <dbReference type="NCBI Taxonomy" id="2763061"/>
    <lineage>
        <taxon>Bacteria</taxon>
        <taxon>Bacillati</taxon>
        <taxon>Bacillota</taxon>
        <taxon>Clostridia</taxon>
        <taxon>Lachnospirales</taxon>
        <taxon>Lachnospiraceae</taxon>
        <taxon>Roseburia</taxon>
    </lineage>
</organism>